<dbReference type="AlphaFoldDB" id="A0A0V0HD93"/>
<proteinExistence type="predicted"/>
<dbReference type="EMBL" id="GEDG01022498">
    <property type="protein sequence ID" value="JAP17462.1"/>
    <property type="molecule type" value="Transcribed_RNA"/>
</dbReference>
<evidence type="ECO:0000313" key="2">
    <source>
        <dbReference type="EMBL" id="JAP17462.1"/>
    </source>
</evidence>
<name>A0A0V0HD93_SOLCH</name>
<sequence>MPFVNFVGSPCHLCLLFVFLWPNIMIMGLELLSLLFWILICTSKFFTMYDVRNTRLKLVTTQI</sequence>
<keyword evidence="1" id="KW-1133">Transmembrane helix</keyword>
<feature type="transmembrane region" description="Helical" evidence="1">
    <location>
        <begin position="20"/>
        <end position="40"/>
    </location>
</feature>
<reference evidence="2" key="1">
    <citation type="submission" date="2015-12" db="EMBL/GenBank/DDBJ databases">
        <title>Gene expression during late stages of embryo sac development: a critical building block for successful pollen-pistil interactions.</title>
        <authorList>
            <person name="Liu Y."/>
            <person name="Joly V."/>
            <person name="Sabar M."/>
            <person name="Matton D.P."/>
        </authorList>
    </citation>
    <scope>NUCLEOTIDE SEQUENCE</scope>
</reference>
<organism evidence="2">
    <name type="scientific">Solanum chacoense</name>
    <name type="common">Chaco potato</name>
    <dbReference type="NCBI Taxonomy" id="4108"/>
    <lineage>
        <taxon>Eukaryota</taxon>
        <taxon>Viridiplantae</taxon>
        <taxon>Streptophyta</taxon>
        <taxon>Embryophyta</taxon>
        <taxon>Tracheophyta</taxon>
        <taxon>Spermatophyta</taxon>
        <taxon>Magnoliopsida</taxon>
        <taxon>eudicotyledons</taxon>
        <taxon>Gunneridae</taxon>
        <taxon>Pentapetalae</taxon>
        <taxon>asterids</taxon>
        <taxon>lamiids</taxon>
        <taxon>Solanales</taxon>
        <taxon>Solanaceae</taxon>
        <taxon>Solanoideae</taxon>
        <taxon>Solaneae</taxon>
        <taxon>Solanum</taxon>
    </lineage>
</organism>
<protein>
    <submittedName>
        <fullName evidence="2">Putative ovule protein</fullName>
    </submittedName>
</protein>
<keyword evidence="1" id="KW-0472">Membrane</keyword>
<keyword evidence="1" id="KW-0812">Transmembrane</keyword>
<accession>A0A0V0HD93</accession>
<evidence type="ECO:0000256" key="1">
    <source>
        <dbReference type="SAM" id="Phobius"/>
    </source>
</evidence>